<keyword evidence="10" id="KW-1185">Reference proteome</keyword>
<feature type="transmembrane region" description="Helical" evidence="7">
    <location>
        <begin position="73"/>
        <end position="94"/>
    </location>
</feature>
<evidence type="ECO:0000256" key="6">
    <source>
        <dbReference type="ARBA" id="ARBA00023136"/>
    </source>
</evidence>
<name>A0A4R1R030_HYDET</name>
<dbReference type="SUPFAM" id="SSF161098">
    <property type="entry name" value="MetI-like"/>
    <property type="match status" value="1"/>
</dbReference>
<dbReference type="EMBL" id="SLUN01000041">
    <property type="protein sequence ID" value="TCL58643.1"/>
    <property type="molecule type" value="Genomic_DNA"/>
</dbReference>
<keyword evidence="4 7" id="KW-0812">Transmembrane</keyword>
<evidence type="ECO:0000259" key="8">
    <source>
        <dbReference type="PROSITE" id="PS50928"/>
    </source>
</evidence>
<reference evidence="9 10" key="1">
    <citation type="submission" date="2019-03" db="EMBL/GenBank/DDBJ databases">
        <title>Genomic Encyclopedia of Type Strains, Phase IV (KMG-IV): sequencing the most valuable type-strain genomes for metagenomic binning, comparative biology and taxonomic classification.</title>
        <authorList>
            <person name="Goeker M."/>
        </authorList>
    </citation>
    <scope>NUCLEOTIDE SEQUENCE [LARGE SCALE GENOMIC DNA]</scope>
    <source>
        <strain evidence="9 10">LX-B</strain>
    </source>
</reference>
<keyword evidence="5 7" id="KW-1133">Transmembrane helix</keyword>
<dbReference type="GO" id="GO:0055085">
    <property type="term" value="P:transmembrane transport"/>
    <property type="evidence" value="ECO:0007669"/>
    <property type="project" value="InterPro"/>
</dbReference>
<feature type="transmembrane region" description="Helical" evidence="7">
    <location>
        <begin position="106"/>
        <end position="126"/>
    </location>
</feature>
<dbReference type="PANTHER" id="PTHR30193">
    <property type="entry name" value="ABC TRANSPORTER PERMEASE PROTEIN"/>
    <property type="match status" value="1"/>
</dbReference>
<evidence type="ECO:0000256" key="4">
    <source>
        <dbReference type="ARBA" id="ARBA00022692"/>
    </source>
</evidence>
<sequence>MKEKMRFDTMAYLVILPALLLYTGFLICPALSSIYYSLTSWDGLSPQMKFIGLDNFAMMFQDPRFFNALKNTLLLTAVVTVAENLLALLLAVLVDRVKYFKSLLRSAFYIPVLLSGIIVGFIWTIMYNYNFGVINSLLAAWHLEFLKVDWLGRPESALFSIMLTLTWQWAGYYMVIYLAALQGVPQELTEAARIDGANRFQQFWRITYPMLAGAVTINLTLALIQGLKVFDQIAVMTDGGPGFASETLTYIIYKVAFADFKQGYGTAIAIVLFVLILILATIQINILRKREIEL</sequence>
<evidence type="ECO:0000256" key="7">
    <source>
        <dbReference type="RuleBase" id="RU363032"/>
    </source>
</evidence>
<comment type="subcellular location">
    <subcellularLocation>
        <location evidence="1 7">Cell membrane</location>
        <topology evidence="1 7">Multi-pass membrane protein</topology>
    </subcellularLocation>
</comment>
<evidence type="ECO:0000256" key="2">
    <source>
        <dbReference type="ARBA" id="ARBA00022448"/>
    </source>
</evidence>
<keyword evidence="9" id="KW-0762">Sugar transport</keyword>
<evidence type="ECO:0000256" key="1">
    <source>
        <dbReference type="ARBA" id="ARBA00004651"/>
    </source>
</evidence>
<keyword evidence="2 7" id="KW-0813">Transport</keyword>
<dbReference type="InterPro" id="IPR051393">
    <property type="entry name" value="ABC_transporter_permease"/>
</dbReference>
<evidence type="ECO:0000256" key="3">
    <source>
        <dbReference type="ARBA" id="ARBA00022475"/>
    </source>
</evidence>
<keyword evidence="3" id="KW-1003">Cell membrane</keyword>
<evidence type="ECO:0000313" key="9">
    <source>
        <dbReference type="EMBL" id="TCL58643.1"/>
    </source>
</evidence>
<feature type="domain" description="ABC transmembrane type-1" evidence="8">
    <location>
        <begin position="69"/>
        <end position="283"/>
    </location>
</feature>
<feature type="transmembrane region" description="Helical" evidence="7">
    <location>
        <begin position="157"/>
        <end position="181"/>
    </location>
</feature>
<keyword evidence="6 7" id="KW-0472">Membrane</keyword>
<feature type="transmembrane region" description="Helical" evidence="7">
    <location>
        <begin position="202"/>
        <end position="224"/>
    </location>
</feature>
<dbReference type="PANTHER" id="PTHR30193:SF37">
    <property type="entry name" value="INNER MEMBRANE ABC TRANSPORTER PERMEASE PROTEIN YCJO"/>
    <property type="match status" value="1"/>
</dbReference>
<dbReference type="GO" id="GO:0005886">
    <property type="term" value="C:plasma membrane"/>
    <property type="evidence" value="ECO:0007669"/>
    <property type="project" value="UniProtKB-SubCell"/>
</dbReference>
<gene>
    <name evidence="9" type="ORF">EDC14_104136</name>
</gene>
<comment type="similarity">
    <text evidence="7">Belongs to the binding-protein-dependent transport system permease family.</text>
</comment>
<feature type="transmembrane region" description="Helical" evidence="7">
    <location>
        <begin position="264"/>
        <end position="287"/>
    </location>
</feature>
<dbReference type="Pfam" id="PF00528">
    <property type="entry name" value="BPD_transp_1"/>
    <property type="match status" value="1"/>
</dbReference>
<evidence type="ECO:0000256" key="5">
    <source>
        <dbReference type="ARBA" id="ARBA00022989"/>
    </source>
</evidence>
<dbReference type="Proteomes" id="UP000295008">
    <property type="component" value="Unassembled WGS sequence"/>
</dbReference>
<dbReference type="RefSeq" id="WP_207930777.1">
    <property type="nucleotide sequence ID" value="NZ_SLUN01000041.1"/>
</dbReference>
<dbReference type="PROSITE" id="PS50928">
    <property type="entry name" value="ABC_TM1"/>
    <property type="match status" value="1"/>
</dbReference>
<accession>A0A4R1R030</accession>
<organism evidence="9 10">
    <name type="scientific">Hydrogenispora ethanolica</name>
    <dbReference type="NCBI Taxonomy" id="1082276"/>
    <lineage>
        <taxon>Bacteria</taxon>
        <taxon>Bacillati</taxon>
        <taxon>Bacillota</taxon>
        <taxon>Hydrogenispora</taxon>
    </lineage>
</organism>
<comment type="caution">
    <text evidence="9">The sequence shown here is derived from an EMBL/GenBank/DDBJ whole genome shotgun (WGS) entry which is preliminary data.</text>
</comment>
<evidence type="ECO:0000313" key="10">
    <source>
        <dbReference type="Proteomes" id="UP000295008"/>
    </source>
</evidence>
<dbReference type="InterPro" id="IPR035906">
    <property type="entry name" value="MetI-like_sf"/>
</dbReference>
<dbReference type="AlphaFoldDB" id="A0A4R1R030"/>
<dbReference type="CDD" id="cd06261">
    <property type="entry name" value="TM_PBP2"/>
    <property type="match status" value="1"/>
</dbReference>
<proteinExistence type="inferred from homology"/>
<dbReference type="Gene3D" id="1.10.3720.10">
    <property type="entry name" value="MetI-like"/>
    <property type="match status" value="1"/>
</dbReference>
<protein>
    <submittedName>
        <fullName evidence="9">Multiple sugar transport system permease protein/raffinose/stachyose/melibiose transport system permease protein</fullName>
    </submittedName>
</protein>
<feature type="transmembrane region" description="Helical" evidence="7">
    <location>
        <begin position="12"/>
        <end position="38"/>
    </location>
</feature>
<dbReference type="InterPro" id="IPR000515">
    <property type="entry name" value="MetI-like"/>
</dbReference>